<accession>A0A7G9RG94</accession>
<name>A0A7G9RG94_9ACTN</name>
<protein>
    <submittedName>
        <fullName evidence="1">Uncharacterized protein</fullName>
    </submittedName>
</protein>
<keyword evidence="2" id="KW-1185">Reference proteome</keyword>
<proteinExistence type="predicted"/>
<dbReference type="KEGG" id="nmes:H9L09_10115"/>
<dbReference type="Proteomes" id="UP000515947">
    <property type="component" value="Chromosome"/>
</dbReference>
<dbReference type="EMBL" id="CP060713">
    <property type="protein sequence ID" value="QNN54619.1"/>
    <property type="molecule type" value="Genomic_DNA"/>
</dbReference>
<sequence>MSEDPRGVLERWLAFGGSWEVAHRDAAGVTLALLRCDGGEEMSRVTLPAAEFAAWQRANPDEADERHKT</sequence>
<gene>
    <name evidence="1" type="ORF">H9L09_10115</name>
</gene>
<dbReference type="AlphaFoldDB" id="A0A7G9RG94"/>
<evidence type="ECO:0000313" key="1">
    <source>
        <dbReference type="EMBL" id="QNN54619.1"/>
    </source>
</evidence>
<dbReference type="RefSeq" id="WP_187580459.1">
    <property type="nucleotide sequence ID" value="NZ_CP060713.1"/>
</dbReference>
<evidence type="ECO:0000313" key="2">
    <source>
        <dbReference type="Proteomes" id="UP000515947"/>
    </source>
</evidence>
<reference evidence="1 2" key="1">
    <citation type="submission" date="2020-08" db="EMBL/GenBank/DDBJ databases">
        <title>Genome sequence of Nocardioides mesophilus KACC 16243T.</title>
        <authorList>
            <person name="Hyun D.-W."/>
            <person name="Bae J.-W."/>
        </authorList>
    </citation>
    <scope>NUCLEOTIDE SEQUENCE [LARGE SCALE GENOMIC DNA]</scope>
    <source>
        <strain evidence="1 2">KACC 16243</strain>
    </source>
</reference>
<organism evidence="1 2">
    <name type="scientific">Nocardioides mesophilus</name>
    <dbReference type="NCBI Taxonomy" id="433659"/>
    <lineage>
        <taxon>Bacteria</taxon>
        <taxon>Bacillati</taxon>
        <taxon>Actinomycetota</taxon>
        <taxon>Actinomycetes</taxon>
        <taxon>Propionibacteriales</taxon>
        <taxon>Nocardioidaceae</taxon>
        <taxon>Nocardioides</taxon>
    </lineage>
</organism>